<evidence type="ECO:0000256" key="3">
    <source>
        <dbReference type="SAM" id="MobiDB-lite"/>
    </source>
</evidence>
<sequence>MKQDHTTRQKHRTSGIASSPGPLPYPPGSDFLYKPRFITLLTDFGLSDAYAGVMKGVIASINPFARVVDLCHEVAPQDVHAAAFLMAASFAYFPRGTIHVAVVDPTVGTERRALCVEAGDYVFVGPDNGVLSIACKRAGQRKIVAIEEKKYFLSDRSRTFHGRDVFAPVAAHISAGVSIDAFGPRVRSMKRILHSLPRIPTSGRIEGEIVHVDSFGNLITNIDEETIRKVFPRINKRGLVIHCGGRSIHGLSDAYGEAKRGQALALIGSYGLMELAVRDGSASVTLGTKRGGAVTVERLRHRIAHIQRRR</sequence>
<dbReference type="InterPro" id="IPR046470">
    <property type="entry name" value="SAM_HAT_C"/>
</dbReference>
<dbReference type="SUPFAM" id="SSF102522">
    <property type="entry name" value="Bacterial fluorinating enzyme, N-terminal domain"/>
    <property type="match status" value="1"/>
</dbReference>
<dbReference type="Pfam" id="PF01887">
    <property type="entry name" value="SAM_HAT_N"/>
    <property type="match status" value="1"/>
</dbReference>
<dbReference type="InterPro" id="IPR002747">
    <property type="entry name" value="SAM_OH_AdoTrfase"/>
</dbReference>
<keyword evidence="1" id="KW-0949">S-adenosyl-L-methionine</keyword>
<dbReference type="Pfam" id="PF20257">
    <property type="entry name" value="SAM_HAT_C"/>
    <property type="match status" value="1"/>
</dbReference>
<dbReference type="Gene3D" id="2.40.30.90">
    <property type="entry name" value="Bacterial fluorinating enzyme like"/>
    <property type="match status" value="1"/>
</dbReference>
<dbReference type="InterPro" id="IPR046469">
    <property type="entry name" value="SAM_HAT_N"/>
</dbReference>
<dbReference type="InterPro" id="IPR023227">
    <property type="entry name" value="SAM_OH_AdoTrfase_C_sf"/>
</dbReference>
<feature type="region of interest" description="Disordered" evidence="3">
    <location>
        <begin position="1"/>
        <end position="23"/>
    </location>
</feature>
<comment type="similarity">
    <text evidence="2">Belongs to the SAM hydrolase / SAM-dependent halogenase family.</text>
</comment>
<gene>
    <name evidence="6" type="ORF">C4532_08595</name>
</gene>
<dbReference type="SUPFAM" id="SSF101852">
    <property type="entry name" value="Bacterial fluorinating enzyme, C-terminal domain"/>
    <property type="match status" value="1"/>
</dbReference>
<evidence type="ECO:0000259" key="4">
    <source>
        <dbReference type="Pfam" id="PF01887"/>
    </source>
</evidence>
<reference evidence="6 7" key="1">
    <citation type="journal article" date="2017" name="ISME J.">
        <title>Energy and carbon metabolisms in a deep terrestrial subsurface fluid microbial community.</title>
        <authorList>
            <person name="Momper L."/>
            <person name="Jungbluth S.P."/>
            <person name="Lee M.D."/>
            <person name="Amend J.P."/>
        </authorList>
    </citation>
    <scope>NUCLEOTIDE SEQUENCE [LARGE SCALE GENOMIC DNA]</scope>
    <source>
        <strain evidence="6">SURF_17</strain>
    </source>
</reference>
<proteinExistence type="inferred from homology"/>
<feature type="domain" description="S-adenosyl-l-methionine hydroxide adenosyltransferase N-terminal" evidence="4">
    <location>
        <begin position="38"/>
        <end position="183"/>
    </location>
</feature>
<evidence type="ECO:0000313" key="6">
    <source>
        <dbReference type="EMBL" id="RJP70733.1"/>
    </source>
</evidence>
<accession>A0A419EZE1</accession>
<dbReference type="Gene3D" id="3.40.50.10790">
    <property type="entry name" value="S-adenosyl-l-methionine hydroxide adenosyltransferase, N-terminal"/>
    <property type="match status" value="1"/>
</dbReference>
<organism evidence="6 7">
    <name type="scientific">Candidatus Abyssobacteria bacterium SURF_17</name>
    <dbReference type="NCBI Taxonomy" id="2093361"/>
    <lineage>
        <taxon>Bacteria</taxon>
        <taxon>Pseudomonadati</taxon>
        <taxon>Candidatus Hydrogenedentota</taxon>
        <taxon>Candidatus Abyssobacteria</taxon>
    </lineage>
</organism>
<dbReference type="EMBL" id="QZKI01000065">
    <property type="protein sequence ID" value="RJP70733.1"/>
    <property type="molecule type" value="Genomic_DNA"/>
</dbReference>
<evidence type="ECO:0000313" key="7">
    <source>
        <dbReference type="Proteomes" id="UP000285961"/>
    </source>
</evidence>
<dbReference type="PANTHER" id="PTHR35092">
    <property type="entry name" value="CHLORINASE MJ1651"/>
    <property type="match status" value="1"/>
</dbReference>
<evidence type="ECO:0000259" key="5">
    <source>
        <dbReference type="Pfam" id="PF20257"/>
    </source>
</evidence>
<evidence type="ECO:0000256" key="1">
    <source>
        <dbReference type="ARBA" id="ARBA00022691"/>
    </source>
</evidence>
<feature type="domain" description="S-adenosyl-l-methionine hydroxide adenosyltransferase C-terminal" evidence="5">
    <location>
        <begin position="207"/>
        <end position="294"/>
    </location>
</feature>
<name>A0A419EZE1_9BACT</name>
<dbReference type="InterPro" id="IPR023228">
    <property type="entry name" value="SAM_OH_AdoTrfase_N_sf"/>
</dbReference>
<evidence type="ECO:0008006" key="8">
    <source>
        <dbReference type="Google" id="ProtNLM"/>
    </source>
</evidence>
<evidence type="ECO:0000256" key="2">
    <source>
        <dbReference type="ARBA" id="ARBA00024035"/>
    </source>
</evidence>
<dbReference type="PANTHER" id="PTHR35092:SF1">
    <property type="entry name" value="CHLORINASE MJ1651"/>
    <property type="match status" value="1"/>
</dbReference>
<dbReference type="AlphaFoldDB" id="A0A419EZE1"/>
<dbReference type="PIRSF" id="PIRSF006779">
    <property type="entry name" value="UCP006779"/>
    <property type="match status" value="1"/>
</dbReference>
<dbReference type="Proteomes" id="UP000285961">
    <property type="component" value="Unassembled WGS sequence"/>
</dbReference>
<protein>
    <recommendedName>
        <fullName evidence="8">SAM-dependent chlorinase/fluorinase</fullName>
    </recommendedName>
</protein>
<comment type="caution">
    <text evidence="6">The sequence shown here is derived from an EMBL/GenBank/DDBJ whole genome shotgun (WGS) entry which is preliminary data.</text>
</comment>